<name>A0A0D1JM15_9LACO</name>
<dbReference type="AlphaFoldDB" id="A0A0D1JM15"/>
<dbReference type="PANTHER" id="PTHR36437">
    <property type="entry name" value="GLYOXALASE/BLEOMYCIN RESISTANCE PROTEIN/DIOXYGENASE"/>
    <property type="match status" value="1"/>
</dbReference>
<proteinExistence type="predicted"/>
<gene>
    <name evidence="2" type="ORF">ab3b_01768</name>
</gene>
<reference evidence="2" key="1">
    <citation type="journal article" date="2015" name="Microbiology (Mosc.)">
        <title>Genomics of the Weissella cibaria species with an examination of its metabolic traits.</title>
        <authorList>
            <person name="Lynch K.M."/>
            <person name="Lucid A."/>
            <person name="Arendt E.K."/>
            <person name="Sleator R.D."/>
            <person name="Lucey B."/>
            <person name="Coffey A."/>
        </authorList>
    </citation>
    <scope>NUCLEOTIDE SEQUENCE [LARGE SCALE GENOMIC DNA]</scope>
    <source>
        <strain evidence="2">AB3b</strain>
    </source>
</reference>
<dbReference type="Proteomes" id="UP000032289">
    <property type="component" value="Unassembled WGS sequence"/>
</dbReference>
<dbReference type="Pfam" id="PF00903">
    <property type="entry name" value="Glyoxalase"/>
    <property type="match status" value="1"/>
</dbReference>
<dbReference type="PROSITE" id="PS51819">
    <property type="entry name" value="VOC"/>
    <property type="match status" value="1"/>
</dbReference>
<dbReference type="SUPFAM" id="SSF54593">
    <property type="entry name" value="Glyoxalase/Bleomycin resistance protein/Dihydroxybiphenyl dioxygenase"/>
    <property type="match status" value="1"/>
</dbReference>
<organism evidence="2 3">
    <name type="scientific">Weissella cibaria</name>
    <dbReference type="NCBI Taxonomy" id="137591"/>
    <lineage>
        <taxon>Bacteria</taxon>
        <taxon>Bacillati</taxon>
        <taxon>Bacillota</taxon>
        <taxon>Bacilli</taxon>
        <taxon>Lactobacillales</taxon>
        <taxon>Lactobacillaceae</taxon>
        <taxon>Weissella</taxon>
    </lineage>
</organism>
<protein>
    <submittedName>
        <fullName evidence="2">Glyoxalase-like domain protein</fullName>
    </submittedName>
</protein>
<feature type="domain" description="VOC" evidence="1">
    <location>
        <begin position="1"/>
        <end position="122"/>
    </location>
</feature>
<dbReference type="InterPro" id="IPR004360">
    <property type="entry name" value="Glyas_Fos-R_dOase_dom"/>
</dbReference>
<dbReference type="RefSeq" id="WP_043941599.1">
    <property type="nucleotide sequence ID" value="NZ_JWHT01000041.1"/>
</dbReference>
<evidence type="ECO:0000259" key="1">
    <source>
        <dbReference type="PROSITE" id="PS51819"/>
    </source>
</evidence>
<sequence>MNNDVEVMLYVTDVDREAKFWQSVGFVERERQDMGTTEMVQMAPSEDGAFAFNIFDLTFIKENSPEVADNVPSVMLHSDDIETLYEKMQSLGIETGELVEMGMQKVFNFANPDGLYFGVSGI</sequence>
<dbReference type="Gene3D" id="3.10.180.10">
    <property type="entry name" value="2,3-Dihydroxybiphenyl 1,2-Dioxygenase, domain 1"/>
    <property type="match status" value="1"/>
</dbReference>
<dbReference type="EMBL" id="JWHT01000041">
    <property type="protein sequence ID" value="KIU22373.1"/>
    <property type="molecule type" value="Genomic_DNA"/>
</dbReference>
<dbReference type="PANTHER" id="PTHR36437:SF2">
    <property type="entry name" value="GLYOXALASE_BLEOMYCIN RESISTANCE PROTEIN_DIOXYGENASE"/>
    <property type="match status" value="1"/>
</dbReference>
<dbReference type="InterPro" id="IPR029068">
    <property type="entry name" value="Glyas_Bleomycin-R_OHBP_Dase"/>
</dbReference>
<evidence type="ECO:0000313" key="3">
    <source>
        <dbReference type="Proteomes" id="UP000032289"/>
    </source>
</evidence>
<accession>A0A0D1JM15</accession>
<dbReference type="PATRIC" id="fig|137591.24.peg.1715"/>
<dbReference type="InterPro" id="IPR037523">
    <property type="entry name" value="VOC_core"/>
</dbReference>
<comment type="caution">
    <text evidence="2">The sequence shown here is derived from an EMBL/GenBank/DDBJ whole genome shotgun (WGS) entry which is preliminary data.</text>
</comment>
<evidence type="ECO:0000313" key="2">
    <source>
        <dbReference type="EMBL" id="KIU22373.1"/>
    </source>
</evidence>